<name>A0A6N2C539_SOLCI</name>
<protein>
    <submittedName>
        <fullName evidence="1">Uncharacterized protein</fullName>
    </submittedName>
</protein>
<dbReference type="EMBL" id="RXGB01000578">
    <property type="protein sequence ID" value="TMX02747.1"/>
    <property type="molecule type" value="Genomic_DNA"/>
</dbReference>
<reference evidence="1" key="1">
    <citation type="submission" date="2019-05" db="EMBL/GenBank/DDBJ databases">
        <title>The de novo reference genome and transcriptome assemblies of the wild tomato species Solanum chilense.</title>
        <authorList>
            <person name="Stam R."/>
            <person name="Nosenko T."/>
            <person name="Hoerger A.C."/>
            <person name="Stephan W."/>
            <person name="Seidel M.A."/>
            <person name="Kuhn J.M.M."/>
            <person name="Haberer G."/>
            <person name="Tellier A."/>
        </authorList>
    </citation>
    <scope>NUCLEOTIDE SEQUENCE</scope>
    <source>
        <tissue evidence="1">Mature leaves</tissue>
    </source>
</reference>
<dbReference type="AlphaFoldDB" id="A0A6N2C539"/>
<organism evidence="1">
    <name type="scientific">Solanum chilense</name>
    <name type="common">Tomato</name>
    <name type="synonym">Lycopersicon chilense</name>
    <dbReference type="NCBI Taxonomy" id="4083"/>
    <lineage>
        <taxon>Eukaryota</taxon>
        <taxon>Viridiplantae</taxon>
        <taxon>Streptophyta</taxon>
        <taxon>Embryophyta</taxon>
        <taxon>Tracheophyta</taxon>
        <taxon>Spermatophyta</taxon>
        <taxon>Magnoliopsida</taxon>
        <taxon>eudicotyledons</taxon>
        <taxon>Gunneridae</taxon>
        <taxon>Pentapetalae</taxon>
        <taxon>asterids</taxon>
        <taxon>lamiids</taxon>
        <taxon>Solanales</taxon>
        <taxon>Solanaceae</taxon>
        <taxon>Solanoideae</taxon>
        <taxon>Solaneae</taxon>
        <taxon>Solanum</taxon>
        <taxon>Solanum subgen. Lycopersicon</taxon>
    </lineage>
</organism>
<sequence length="96" mass="10788">MNNRKNATWRLEEDIANAGAPSVVIKFLLLRKGQEKGGQAKASGSSDACKKNRFYVLHSRGEQETFFDVVTGMLKVFSINVYAYLIPVLPYNLLHL</sequence>
<comment type="caution">
    <text evidence="1">The sequence shown here is derived from an EMBL/GenBank/DDBJ whole genome shotgun (WGS) entry which is preliminary data.</text>
</comment>
<proteinExistence type="predicted"/>
<accession>A0A6N2C539</accession>
<evidence type="ECO:0000313" key="1">
    <source>
        <dbReference type="EMBL" id="TMX02747.1"/>
    </source>
</evidence>
<gene>
    <name evidence="1" type="ORF">EJD97_020119</name>
</gene>